<keyword evidence="2" id="KW-1185">Reference proteome</keyword>
<accession>A0A7I8VTZ0</accession>
<dbReference type="AlphaFoldDB" id="A0A7I8VTZ0"/>
<evidence type="ECO:0000313" key="1">
    <source>
        <dbReference type="EMBL" id="CAD5119799.1"/>
    </source>
</evidence>
<organism evidence="1 2">
    <name type="scientific">Dimorphilus gyrociliatus</name>
    <dbReference type="NCBI Taxonomy" id="2664684"/>
    <lineage>
        <taxon>Eukaryota</taxon>
        <taxon>Metazoa</taxon>
        <taxon>Spiralia</taxon>
        <taxon>Lophotrochozoa</taxon>
        <taxon>Annelida</taxon>
        <taxon>Polychaeta</taxon>
        <taxon>Polychaeta incertae sedis</taxon>
        <taxon>Dinophilidae</taxon>
        <taxon>Dimorphilus</taxon>
    </lineage>
</organism>
<dbReference type="Proteomes" id="UP000549394">
    <property type="component" value="Unassembled WGS sequence"/>
</dbReference>
<name>A0A7I8VTZ0_9ANNE</name>
<gene>
    <name evidence="1" type="ORF">DGYR_LOCUS7987</name>
</gene>
<proteinExistence type="predicted"/>
<sequence>MSNRTPGWGLEFYDCVVNNDLARLETLVEQNKIDLDAKFAHVRKKNHLDLSPIHLVAYKGYTGMLQYLKAGQDLYIL</sequence>
<protein>
    <submittedName>
        <fullName evidence="1">Uncharacterized protein</fullName>
    </submittedName>
</protein>
<comment type="caution">
    <text evidence="1">The sequence shown here is derived from an EMBL/GenBank/DDBJ whole genome shotgun (WGS) entry which is preliminary data.</text>
</comment>
<reference evidence="1 2" key="1">
    <citation type="submission" date="2020-08" db="EMBL/GenBank/DDBJ databases">
        <authorList>
            <person name="Hejnol A."/>
        </authorList>
    </citation>
    <scope>NUCLEOTIDE SEQUENCE [LARGE SCALE GENOMIC DNA]</scope>
</reference>
<dbReference type="OrthoDB" id="426293at2759"/>
<evidence type="ECO:0000313" key="2">
    <source>
        <dbReference type="Proteomes" id="UP000549394"/>
    </source>
</evidence>
<dbReference type="EMBL" id="CAJFCJ010000011">
    <property type="protein sequence ID" value="CAD5119799.1"/>
    <property type="molecule type" value="Genomic_DNA"/>
</dbReference>